<dbReference type="PANTHER" id="PTHR35606:SF4">
    <property type="entry name" value="CELLULOSE-BINDING FAMILY II PROTEIN"/>
    <property type="match status" value="1"/>
</dbReference>
<dbReference type="SUPFAM" id="SSF55486">
    <property type="entry name" value="Metalloproteases ('zincins'), catalytic domain"/>
    <property type="match status" value="1"/>
</dbReference>
<evidence type="ECO:0000313" key="2">
    <source>
        <dbReference type="Proteomes" id="UP000052943"/>
    </source>
</evidence>
<dbReference type="OrthoDB" id="94998at2759"/>
<sequence>MYTNEYKQPARIHSCITSQLEAERVKHRSKLALPSQLANMHFRRMTVDRKKLLSQLQGLGITSVRMAIIDFSAMASSTHSSRVSTKQLLATTLVALAACSNAHAAATNNSTSVDHATFGDITSGSDKCVIGNPNAGGVTREQIDWVWENTMKKYVTTPQFGNLIFDQLVNNKGKLSYCVRWENEKKLTKAVASKFQAMIEQQINLWNRWLVGYNCWPIDKIDVTVVGFAVRDKSIMDWDDDSLGTIYEGILDQEGNPKCPDECYKHRGQAASADTSECKGAPFDMSLWPSVSPGENAVGTGGDWGQRIEVNHFLENLDQEQQMVMLHEIGHGFGLPEMYVSENKPADYPACVMDEGATLTEGDGWLLRSVLENIRSRLNY</sequence>
<dbReference type="EMBL" id="LNFO01005619">
    <property type="protein sequence ID" value="KUF77251.1"/>
    <property type="molecule type" value="Genomic_DNA"/>
</dbReference>
<dbReference type="AlphaFoldDB" id="A0A0W8BZI3"/>
<dbReference type="PANTHER" id="PTHR35606">
    <property type="entry name" value="CELLULOSE-BINDING FAMILY II PROTEIN"/>
    <property type="match status" value="1"/>
</dbReference>
<proteinExistence type="predicted"/>
<dbReference type="Proteomes" id="UP000052943">
    <property type="component" value="Unassembled WGS sequence"/>
</dbReference>
<accession>A0A0W8BZI3</accession>
<name>A0A0W8BZI3_PHYNI</name>
<evidence type="ECO:0000313" key="1">
    <source>
        <dbReference type="EMBL" id="KUF77251.1"/>
    </source>
</evidence>
<gene>
    <name evidence="1" type="ORF">AM587_10017750</name>
</gene>
<protein>
    <submittedName>
        <fullName evidence="1">Neutral zinc metallopeptidase</fullName>
    </submittedName>
</protein>
<reference evidence="1 2" key="1">
    <citation type="submission" date="2015-11" db="EMBL/GenBank/DDBJ databases">
        <title>Genomes and virulence difference between two physiological races of Phytophthora nicotianae.</title>
        <authorList>
            <person name="Liu H."/>
            <person name="Ma X."/>
            <person name="Yu H."/>
            <person name="Fang D."/>
            <person name="Li Y."/>
            <person name="Wang X."/>
            <person name="Wang W."/>
            <person name="Dong Y."/>
            <person name="Xiao B."/>
        </authorList>
    </citation>
    <scope>NUCLEOTIDE SEQUENCE [LARGE SCALE GENOMIC DNA]</scope>
    <source>
        <strain evidence="2">race 0</strain>
    </source>
</reference>
<comment type="caution">
    <text evidence="1">The sequence shown here is derived from an EMBL/GenBank/DDBJ whole genome shotgun (WGS) entry which is preliminary data.</text>
</comment>
<organism evidence="1 2">
    <name type="scientific">Phytophthora nicotianae</name>
    <name type="common">Potato buckeye rot agent</name>
    <name type="synonym">Phytophthora parasitica</name>
    <dbReference type="NCBI Taxonomy" id="4792"/>
    <lineage>
        <taxon>Eukaryota</taxon>
        <taxon>Sar</taxon>
        <taxon>Stramenopiles</taxon>
        <taxon>Oomycota</taxon>
        <taxon>Peronosporomycetes</taxon>
        <taxon>Peronosporales</taxon>
        <taxon>Peronosporaceae</taxon>
        <taxon>Phytophthora</taxon>
    </lineage>
</organism>